<organism evidence="8 9">
    <name type="scientific">Rhodotorula paludigena</name>
    <dbReference type="NCBI Taxonomy" id="86838"/>
    <lineage>
        <taxon>Eukaryota</taxon>
        <taxon>Fungi</taxon>
        <taxon>Dikarya</taxon>
        <taxon>Basidiomycota</taxon>
        <taxon>Pucciniomycotina</taxon>
        <taxon>Microbotryomycetes</taxon>
        <taxon>Sporidiobolales</taxon>
        <taxon>Sporidiobolaceae</taxon>
        <taxon>Rhodotorula</taxon>
    </lineage>
</organism>
<evidence type="ECO:0000256" key="1">
    <source>
        <dbReference type="ARBA" id="ARBA00004123"/>
    </source>
</evidence>
<dbReference type="SUPFAM" id="SSF56281">
    <property type="entry name" value="Metallo-hydrolase/oxidoreductase"/>
    <property type="match status" value="1"/>
</dbReference>
<dbReference type="InterPro" id="IPR001279">
    <property type="entry name" value="Metallo-B-lactamas"/>
</dbReference>
<gene>
    <name evidence="8" type="ORF">Rhopal_005874-T1</name>
</gene>
<evidence type="ECO:0000256" key="6">
    <source>
        <dbReference type="SAM" id="MobiDB-lite"/>
    </source>
</evidence>
<evidence type="ECO:0000256" key="2">
    <source>
        <dbReference type="ARBA" id="ARBA00022664"/>
    </source>
</evidence>
<keyword evidence="9" id="KW-1185">Reference proteome</keyword>
<dbReference type="PANTHER" id="PTHR45922">
    <property type="entry name" value="CLEAVAGE AND POLYADENYLATION SPECIFICITY FACTOR SUBUNIT 2"/>
    <property type="match status" value="1"/>
</dbReference>
<feature type="coiled-coil region" evidence="5">
    <location>
        <begin position="523"/>
        <end position="553"/>
    </location>
</feature>
<proteinExistence type="inferred from homology"/>
<evidence type="ECO:0000256" key="4">
    <source>
        <dbReference type="RuleBase" id="RU365006"/>
    </source>
</evidence>
<keyword evidence="2 4" id="KW-0507">mRNA processing</keyword>
<comment type="similarity">
    <text evidence="4">Belongs to the metallo-beta-lactamase superfamily. RNA-metabolizing metallo-beta-lactamase-like family. CPSF2/YSH1 subfamily.</text>
</comment>
<accession>A0AAV5GJM5</accession>
<dbReference type="SMART" id="SM01027">
    <property type="entry name" value="Beta-Casp"/>
    <property type="match status" value="1"/>
</dbReference>
<name>A0AAV5GJM5_9BASI</name>
<dbReference type="InterPro" id="IPR022712">
    <property type="entry name" value="Beta_Casp"/>
</dbReference>
<dbReference type="GO" id="GO:0003723">
    <property type="term" value="F:RNA binding"/>
    <property type="evidence" value="ECO:0007669"/>
    <property type="project" value="UniProtKB-KW"/>
</dbReference>
<dbReference type="Pfam" id="PF10996">
    <property type="entry name" value="Beta-Casp"/>
    <property type="match status" value="1"/>
</dbReference>
<feature type="compositionally biased region" description="Low complexity" evidence="6">
    <location>
        <begin position="845"/>
        <end position="860"/>
    </location>
</feature>
<keyword evidence="5" id="KW-0175">Coiled coil</keyword>
<evidence type="ECO:0000256" key="3">
    <source>
        <dbReference type="ARBA" id="ARBA00023242"/>
    </source>
</evidence>
<dbReference type="InterPro" id="IPR036866">
    <property type="entry name" value="RibonucZ/Hydroxyglut_hydro"/>
</dbReference>
<feature type="region of interest" description="Disordered" evidence="6">
    <location>
        <begin position="845"/>
        <end position="892"/>
    </location>
</feature>
<feature type="region of interest" description="Disordered" evidence="6">
    <location>
        <begin position="556"/>
        <end position="594"/>
    </location>
</feature>
<dbReference type="Gene3D" id="3.60.15.10">
    <property type="entry name" value="Ribonuclease Z/Hydroxyacylglutathione hydrolase-like"/>
    <property type="match status" value="1"/>
</dbReference>
<evidence type="ECO:0000256" key="5">
    <source>
        <dbReference type="SAM" id="Coils"/>
    </source>
</evidence>
<dbReference type="Pfam" id="PF07521">
    <property type="entry name" value="RMMBL"/>
    <property type="match status" value="1"/>
</dbReference>
<dbReference type="GO" id="GO:0006398">
    <property type="term" value="P:mRNA 3'-end processing by stem-loop binding and cleavage"/>
    <property type="evidence" value="ECO:0007669"/>
    <property type="project" value="InterPro"/>
</dbReference>
<evidence type="ECO:0000313" key="8">
    <source>
        <dbReference type="EMBL" id="GJN92836.1"/>
    </source>
</evidence>
<comment type="caution">
    <text evidence="8">The sequence shown here is derived from an EMBL/GenBank/DDBJ whole genome shotgun (WGS) entry which is preliminary data.</text>
</comment>
<keyword evidence="3 4" id="KW-0539">Nucleus</keyword>
<dbReference type="Pfam" id="PF13299">
    <property type="entry name" value="CPSF100_C"/>
    <property type="match status" value="1"/>
</dbReference>
<protein>
    <recommendedName>
        <fullName evidence="4">Cleavage and polyadenylation specificity factor subunit 2</fullName>
    </recommendedName>
    <alternativeName>
        <fullName evidence="4">Cleavage and polyadenylation specificity factor 100 kDa subunit</fullName>
    </alternativeName>
</protein>
<feature type="region of interest" description="Disordered" evidence="6">
    <location>
        <begin position="675"/>
        <end position="711"/>
    </location>
</feature>
<dbReference type="Proteomes" id="UP001342314">
    <property type="component" value="Unassembled WGS sequence"/>
</dbReference>
<reference evidence="8 9" key="1">
    <citation type="submission" date="2021-12" db="EMBL/GenBank/DDBJ databases">
        <title>High titer production of polyol ester of fatty acids by Rhodotorula paludigena BS15 towards product separation-free biomass refinery.</title>
        <authorList>
            <person name="Mano J."/>
            <person name="Ono H."/>
            <person name="Tanaka T."/>
            <person name="Naito K."/>
            <person name="Sushida H."/>
            <person name="Ike M."/>
            <person name="Tokuyasu K."/>
            <person name="Kitaoka M."/>
        </authorList>
    </citation>
    <scope>NUCLEOTIDE SEQUENCE [LARGE SCALE GENOMIC DNA]</scope>
    <source>
        <strain evidence="8 9">BS15</strain>
    </source>
</reference>
<dbReference type="InterPro" id="IPR027075">
    <property type="entry name" value="CPSF2"/>
</dbReference>
<dbReference type="Pfam" id="PF16661">
    <property type="entry name" value="Lactamase_B_6"/>
    <property type="match status" value="2"/>
</dbReference>
<dbReference type="InterPro" id="IPR025069">
    <property type="entry name" value="Cpsf2_C"/>
</dbReference>
<keyword evidence="4" id="KW-0694">RNA-binding</keyword>
<sequence length="1011" mass="109700">MSIAITPLSAHPLPPTYLLTVDNAHILLDCGAYDRAYEATLHDGAESRSADVPTTEQVTAYLASLRALAPSLSLVLLSHPLLTSLGLLPFLRAHCGLRCPVYATLPTREMGRYAVEEWVEARSAAERNEVRIEQKSQAAAAQEAAGAAKKRKGKGKAEEVEVGVGEDVMVVKEEEVDGDDALAKAETAQNKQKDPWDDAWKVTQQEIRDAFLAINAVRWTQPIHLTGPLKGYTLVAHRSGHTLGGSLYTLRPSLSSSLSPASSASSLLYAPVFNHVKEHHLDPTSLLHAGNVDDNFRRMGVVIVGAERSKVINVKRIDRERKLLDMITSTLHSGGSILLPTDPSARLFELLVLLESHWQFNNLGAQFPLCLISRTGKEAVGFVRSLTEWMGGQLAGEGTEKLKFNNLRIFASLDEISATIPPSVPKLVLTTPSTLSYGYARALFLDFARNPANLVLLPGLSEPGSLARWLVKEMWEPAQDPGCRYGEGKVGKEVKMDKVVELELDRAHVKMRLQMKRKVYLEGDELEAHLEAEREAAERLAKQQAALERTRRMLADAAGDSDSDSDAEDEDEEADAADEAGHANGEDVVGPTRRRRIGGFTGGAGAWDEFLDADALAGSAGGQSFDIYVRGSYGLRSGGGGGGLQRFRMFPVVERRRRVDAYGEAIDVEGWLKRGQEDDPLMPGGDKQILGKRPREDEPEPQPEEKPEPPHKFVVDRVEVHLQAQLFVVDMEGLSDGRALKTILPQINPRKLVIVDGPEDAISDLASACKSVTSMTQDVYTPALGEKIKVGEETKNFSLRLGDSIMATLRLSRVDDYEVAYVSGVVRIDPESDLPVLERATFGETTAAPAEEAAPDAGEAVPKVEDASAADGAEDEQKSPVQETEPVDPSVLPPLKPSLFIGDLRLALLKERLASIKVPSEFTGEGMLVCGPAPPEAFGYDFTSAAQRAGIDVRKGAKFVRDALLDEAMEASGGRVAVRKVGRGRLVVEGGPGETYFVVRKAVYALHAQAG</sequence>
<dbReference type="EMBL" id="BQKY01000012">
    <property type="protein sequence ID" value="GJN92836.1"/>
    <property type="molecule type" value="Genomic_DNA"/>
</dbReference>
<feature type="compositionally biased region" description="Acidic residues" evidence="6">
    <location>
        <begin position="559"/>
        <end position="578"/>
    </location>
</feature>
<evidence type="ECO:0000313" key="9">
    <source>
        <dbReference type="Proteomes" id="UP001342314"/>
    </source>
</evidence>
<dbReference type="InterPro" id="IPR011108">
    <property type="entry name" value="RMMBL"/>
</dbReference>
<comment type="subcellular location">
    <subcellularLocation>
        <location evidence="1 4">Nucleus</location>
    </subcellularLocation>
</comment>
<dbReference type="PANTHER" id="PTHR45922:SF1">
    <property type="entry name" value="CLEAVAGE AND POLYADENYLATION SPECIFICITY FACTOR SUBUNIT 2"/>
    <property type="match status" value="1"/>
</dbReference>
<dbReference type="AlphaFoldDB" id="A0AAV5GJM5"/>
<dbReference type="GO" id="GO:0005847">
    <property type="term" value="C:mRNA cleavage and polyadenylation specificity factor complex"/>
    <property type="evidence" value="ECO:0007669"/>
    <property type="project" value="InterPro"/>
</dbReference>
<evidence type="ECO:0000259" key="7">
    <source>
        <dbReference type="SMART" id="SM01027"/>
    </source>
</evidence>
<feature type="domain" description="Beta-Casp" evidence="7">
    <location>
        <begin position="347"/>
        <end position="470"/>
    </location>
</feature>